<dbReference type="SUPFAM" id="SSF46689">
    <property type="entry name" value="Homeodomain-like"/>
    <property type="match status" value="1"/>
</dbReference>
<feature type="DNA-binding region" description="H-T-H motif" evidence="4">
    <location>
        <begin position="29"/>
        <end position="48"/>
    </location>
</feature>
<dbReference type="InterPro" id="IPR050109">
    <property type="entry name" value="HTH-type_TetR-like_transc_reg"/>
</dbReference>
<dbReference type="GO" id="GO:0003700">
    <property type="term" value="F:DNA-binding transcription factor activity"/>
    <property type="evidence" value="ECO:0007669"/>
    <property type="project" value="TreeGrafter"/>
</dbReference>
<dbReference type="PROSITE" id="PS50977">
    <property type="entry name" value="HTH_TETR_2"/>
    <property type="match status" value="1"/>
</dbReference>
<dbReference type="InterPro" id="IPR009057">
    <property type="entry name" value="Homeodomain-like_sf"/>
</dbReference>
<evidence type="ECO:0000313" key="6">
    <source>
        <dbReference type="EMBL" id="OPC78953.1"/>
    </source>
</evidence>
<sequence length="201" mass="21782">MTGQRGDTRRRVRDAALTLFAERTYGATRLQDIADAMGVTKAALYYYFHTKEEILTDLVEPAVEELEAILDRAEGHDFSPAATRDLLVAMGELYARDRRLLTVLMFDRTFRAQPVLGARVLACRRRTQRALNRSDAEDAMVGEVRALAALAALTVPLAALEGYEDLRPLVGPSVAAACAVLGIRPPRARAGAAAVGSAVAE</sequence>
<evidence type="ECO:0000256" key="3">
    <source>
        <dbReference type="ARBA" id="ARBA00023163"/>
    </source>
</evidence>
<dbReference type="GO" id="GO:0000976">
    <property type="term" value="F:transcription cis-regulatory region binding"/>
    <property type="evidence" value="ECO:0007669"/>
    <property type="project" value="TreeGrafter"/>
</dbReference>
<feature type="domain" description="HTH tetR-type" evidence="5">
    <location>
        <begin position="6"/>
        <end position="66"/>
    </location>
</feature>
<keyword evidence="3" id="KW-0804">Transcription</keyword>
<evidence type="ECO:0000256" key="4">
    <source>
        <dbReference type="PROSITE-ProRule" id="PRU00335"/>
    </source>
</evidence>
<keyword evidence="2 4" id="KW-0238">DNA-binding</keyword>
<keyword evidence="7" id="KW-1185">Reference proteome</keyword>
<evidence type="ECO:0000259" key="5">
    <source>
        <dbReference type="PROSITE" id="PS50977"/>
    </source>
</evidence>
<comment type="caution">
    <text evidence="6">The sequence shown here is derived from an EMBL/GenBank/DDBJ whole genome shotgun (WGS) entry which is preliminary data.</text>
</comment>
<dbReference type="Proteomes" id="UP000190037">
    <property type="component" value="Unassembled WGS sequence"/>
</dbReference>
<keyword evidence="1" id="KW-0805">Transcription regulation</keyword>
<dbReference type="InterPro" id="IPR001647">
    <property type="entry name" value="HTH_TetR"/>
</dbReference>
<dbReference type="PRINTS" id="PR00455">
    <property type="entry name" value="HTHTETR"/>
</dbReference>
<evidence type="ECO:0000313" key="7">
    <source>
        <dbReference type="Proteomes" id="UP000190037"/>
    </source>
</evidence>
<dbReference type="PANTHER" id="PTHR30055:SF234">
    <property type="entry name" value="HTH-TYPE TRANSCRIPTIONAL REGULATOR BETI"/>
    <property type="match status" value="1"/>
</dbReference>
<gene>
    <name evidence="6" type="ORF">B4N89_33095</name>
</gene>
<dbReference type="PANTHER" id="PTHR30055">
    <property type="entry name" value="HTH-TYPE TRANSCRIPTIONAL REGULATOR RUTR"/>
    <property type="match status" value="1"/>
</dbReference>
<accession>A0A1T3NPX2</accession>
<organism evidence="6 7">
    <name type="scientific">Embleya scabrispora</name>
    <dbReference type="NCBI Taxonomy" id="159449"/>
    <lineage>
        <taxon>Bacteria</taxon>
        <taxon>Bacillati</taxon>
        <taxon>Actinomycetota</taxon>
        <taxon>Actinomycetes</taxon>
        <taxon>Kitasatosporales</taxon>
        <taxon>Streptomycetaceae</taxon>
        <taxon>Embleya</taxon>
    </lineage>
</organism>
<reference evidence="6 7" key="1">
    <citation type="submission" date="2017-03" db="EMBL/GenBank/DDBJ databases">
        <title>Draft genome sequence of Streptomyces scabrisporus NF3, endophyte isolated from Amphipterygium adstringens.</title>
        <authorList>
            <person name="Vazquez M."/>
            <person name="Ceapa C.D."/>
            <person name="Rodriguez Luna D."/>
            <person name="Sanchez Esquivel S."/>
        </authorList>
    </citation>
    <scope>NUCLEOTIDE SEQUENCE [LARGE SCALE GENOMIC DNA]</scope>
    <source>
        <strain evidence="6 7">NF3</strain>
    </source>
</reference>
<dbReference type="Gene3D" id="1.10.357.10">
    <property type="entry name" value="Tetracycline Repressor, domain 2"/>
    <property type="match status" value="1"/>
</dbReference>
<proteinExistence type="predicted"/>
<dbReference type="Pfam" id="PF00440">
    <property type="entry name" value="TetR_N"/>
    <property type="match status" value="1"/>
</dbReference>
<dbReference type="AlphaFoldDB" id="A0A1T3NPX2"/>
<evidence type="ECO:0000256" key="2">
    <source>
        <dbReference type="ARBA" id="ARBA00023125"/>
    </source>
</evidence>
<name>A0A1T3NPX2_9ACTN</name>
<dbReference type="OrthoDB" id="3186364at2"/>
<dbReference type="EMBL" id="MWQN01000002">
    <property type="protein sequence ID" value="OPC78953.1"/>
    <property type="molecule type" value="Genomic_DNA"/>
</dbReference>
<dbReference type="RefSeq" id="WP_078980153.1">
    <property type="nucleotide sequence ID" value="NZ_MWQN01000002.1"/>
</dbReference>
<protein>
    <recommendedName>
        <fullName evidence="5">HTH tetR-type domain-containing protein</fullName>
    </recommendedName>
</protein>
<evidence type="ECO:0000256" key="1">
    <source>
        <dbReference type="ARBA" id="ARBA00023015"/>
    </source>
</evidence>